<keyword evidence="1" id="KW-0812">Transmembrane</keyword>
<evidence type="ECO:0000256" key="1">
    <source>
        <dbReference type="SAM" id="Phobius"/>
    </source>
</evidence>
<dbReference type="EMBL" id="AVNI01000001">
    <property type="protein sequence ID" value="EQD89668.1"/>
    <property type="molecule type" value="Genomic_DNA"/>
</dbReference>
<sequence>MELFKQTRILSFMRYSNYGVILSAILALLALGLLFLKGFL</sequence>
<keyword evidence="1" id="KW-0472">Membrane</keyword>
<evidence type="ECO:0000313" key="3">
    <source>
        <dbReference type="Proteomes" id="UP000015816"/>
    </source>
</evidence>
<gene>
    <name evidence="2" type="ORF">HPSA50_0060</name>
</gene>
<name>T2SBC1_HELPX</name>
<protein>
    <submittedName>
        <fullName evidence="2">Putative membrane protein</fullName>
    </submittedName>
</protein>
<dbReference type="Proteomes" id="UP000015816">
    <property type="component" value="Unassembled WGS sequence"/>
</dbReference>
<accession>T2SBC1</accession>
<organism evidence="2 3">
    <name type="scientific">Helicobacter pylori SouthAfrica50</name>
    <dbReference type="NCBI Taxonomy" id="1352357"/>
    <lineage>
        <taxon>Bacteria</taxon>
        <taxon>Pseudomonadati</taxon>
        <taxon>Campylobacterota</taxon>
        <taxon>Epsilonproteobacteria</taxon>
        <taxon>Campylobacterales</taxon>
        <taxon>Helicobacteraceae</taxon>
        <taxon>Helicobacter</taxon>
    </lineage>
</organism>
<comment type="caution">
    <text evidence="2">The sequence shown here is derived from an EMBL/GenBank/DDBJ whole genome shotgun (WGS) entry which is preliminary data.</text>
</comment>
<dbReference type="PATRIC" id="fig|1352357.3.peg.60"/>
<keyword evidence="1" id="KW-1133">Transmembrane helix</keyword>
<dbReference type="AlphaFoldDB" id="T2SBC1"/>
<reference evidence="2 3" key="1">
    <citation type="journal article" date="2013" name="Genome Announc.">
        <title>Genome Sequences of Three hpAfrica2 Strains of Helicobacter pylori.</title>
        <authorList>
            <person name="Duncan S.S."/>
            <person name="Bertoli M.T."/>
            <person name="Kersulyte D."/>
            <person name="Valk P.L."/>
            <person name="Tamma S."/>
            <person name="Segal I."/>
            <person name="McClain M.S."/>
            <person name="Cover T.L."/>
            <person name="Berg D.E."/>
        </authorList>
    </citation>
    <scope>NUCLEOTIDE SEQUENCE [LARGE SCALE GENOMIC DNA]</scope>
    <source>
        <strain evidence="2 3">SouthAfrica50</strain>
    </source>
</reference>
<evidence type="ECO:0000313" key="2">
    <source>
        <dbReference type="EMBL" id="EQD89668.1"/>
    </source>
</evidence>
<proteinExistence type="predicted"/>
<feature type="transmembrane region" description="Helical" evidence="1">
    <location>
        <begin position="15"/>
        <end position="36"/>
    </location>
</feature>